<gene>
    <name evidence="12" type="ORF">C5B42_05550</name>
</gene>
<dbReference type="AlphaFoldDB" id="A0A317JRF2"/>
<feature type="domain" description="Glutamine amidotransferase" evidence="10">
    <location>
        <begin position="320"/>
        <end position="568"/>
    </location>
</feature>
<sequence length="572" mass="64582">MPIENLETTSHAKKSPKFVVVSGGVLSSLGKGVVTGSVALLLKQRGFKVTIVKCENYLNVDSGLINPIEHGDPFLCEDGTEADMDLGTYEKFLGQPMGKHNFVTMGQIYKQVIEKERSFGYNGEDVEVPHICDEIISRWMSAAHHDDADIVIIELGGTAGEYLNILYYEAARILRFREKQRVIHVHVGYLPTPSHIGEPKTKPTQLSVKTLNSLGIQPDFIVARSPKRMDQRRRDRFALFCNVEADHIIDSPDVDVVYEIPLIFAQQHFDELILQDLKLTIPPQDLSEWEAMITKAKAPKTHHARIAIVGKYLTTGEYQLKDSYAALIDALHHSAVATDTEIEIEWVDAQKVEALVKKNPDLTNADLHTFFGDIQGMIVPIGWGERGVEGKIRSIQFAREEKIPYLGLCYGMQLAVVEFARHIVGWRDAHTQEVNPNSAHQVIHMIPDQKRILENRAYGGTMRLGTWDCVVKPNTKAWEAYKEADQFTDEQKGLTAERHRHRYEFNDEFLKEIEANGLIISGRSVKENLVEIIELPTSMHPFFLGTQGHPEYKSTPLKPNAIFLAFLNAAKR</sequence>
<dbReference type="InterPro" id="IPR027417">
    <property type="entry name" value="P-loop_NTPase"/>
</dbReference>
<dbReference type="Pfam" id="PF06418">
    <property type="entry name" value="CTP_synth_N"/>
    <property type="match status" value="1"/>
</dbReference>
<dbReference type="Proteomes" id="UP000246104">
    <property type="component" value="Unassembled WGS sequence"/>
</dbReference>
<dbReference type="Gene3D" id="3.40.50.300">
    <property type="entry name" value="P-loop containing nucleotide triphosphate hydrolases"/>
    <property type="match status" value="1"/>
</dbReference>
<dbReference type="InterPro" id="IPR004468">
    <property type="entry name" value="CTP_synthase"/>
</dbReference>
<keyword evidence="7" id="KW-0315">Glutamine amidotransferase</keyword>
<accession>A0A317JRF2</accession>
<keyword evidence="8" id="KW-0665">Pyrimidine biosynthesis</keyword>
<dbReference type="PANTHER" id="PTHR11550:SF0">
    <property type="entry name" value="CTP SYNTHASE-RELATED"/>
    <property type="match status" value="1"/>
</dbReference>
<dbReference type="PANTHER" id="PTHR11550">
    <property type="entry name" value="CTP SYNTHASE"/>
    <property type="match status" value="1"/>
</dbReference>
<comment type="pathway">
    <text evidence="1">Pyrimidine metabolism; CTP biosynthesis via de novo pathway; CTP from UDP: step 2/2.</text>
</comment>
<evidence type="ECO:0000256" key="9">
    <source>
        <dbReference type="ARBA" id="ARBA00047781"/>
    </source>
</evidence>
<reference evidence="12 13" key="1">
    <citation type="submission" date="2018-02" db="EMBL/GenBank/DDBJ databases">
        <title>Genomic Reconstructions from Amazon Rainforest and Pasture Soil Reveal Novel Insights into the Physiology of Candidate Phyla in Tropical Sites.</title>
        <authorList>
            <person name="Kroeger M.E."/>
            <person name="Delmont T."/>
            <person name="Eren A.M."/>
            <person name="Guo J."/>
            <person name="Meyer K.M."/>
            <person name="Khan K."/>
            <person name="Rodrigues J.L.M."/>
            <person name="Bohannan B.J.M."/>
            <person name="Tringe S."/>
            <person name="Borges C.D."/>
            <person name="Tiedje J."/>
            <person name="Tsai S.M."/>
            <person name="Nusslein K."/>
        </authorList>
    </citation>
    <scope>NUCLEOTIDE SEQUENCE [LARGE SCALE GENOMIC DNA]</scope>
    <source>
        <strain evidence="12">Amazon FNV 2010 28 9</strain>
    </source>
</reference>
<dbReference type="CDD" id="cd01746">
    <property type="entry name" value="GATase1_CTP_Synthase"/>
    <property type="match status" value="1"/>
</dbReference>
<dbReference type="GO" id="GO:0003883">
    <property type="term" value="F:CTP synthase activity"/>
    <property type="evidence" value="ECO:0007669"/>
    <property type="project" value="UniProtKB-EC"/>
</dbReference>
<evidence type="ECO:0000256" key="7">
    <source>
        <dbReference type="ARBA" id="ARBA00022962"/>
    </source>
</evidence>
<evidence type="ECO:0000256" key="5">
    <source>
        <dbReference type="ARBA" id="ARBA00022741"/>
    </source>
</evidence>
<protein>
    <recommendedName>
        <fullName evidence="3">CTP synthase (glutamine hydrolyzing)</fullName>
        <ecNumber evidence="3">6.3.4.2</ecNumber>
    </recommendedName>
</protein>
<dbReference type="UniPathway" id="UPA00159">
    <property type="reaction ID" value="UER00277"/>
</dbReference>
<dbReference type="SUPFAM" id="SSF52540">
    <property type="entry name" value="P-loop containing nucleoside triphosphate hydrolases"/>
    <property type="match status" value="1"/>
</dbReference>
<dbReference type="GO" id="GO:0044210">
    <property type="term" value="P:'de novo' CTP biosynthetic process"/>
    <property type="evidence" value="ECO:0007669"/>
    <property type="project" value="UniProtKB-UniPathway"/>
</dbReference>
<evidence type="ECO:0000256" key="2">
    <source>
        <dbReference type="ARBA" id="ARBA00007533"/>
    </source>
</evidence>
<keyword evidence="6" id="KW-0067">ATP-binding</keyword>
<dbReference type="EC" id="6.3.4.2" evidence="3"/>
<dbReference type="Gene3D" id="3.40.50.880">
    <property type="match status" value="1"/>
</dbReference>
<dbReference type="NCBIfam" id="TIGR00337">
    <property type="entry name" value="PyrG"/>
    <property type="match status" value="1"/>
</dbReference>
<dbReference type="EMBL" id="PSRQ01000059">
    <property type="protein sequence ID" value="PWU22673.1"/>
    <property type="molecule type" value="Genomic_DNA"/>
</dbReference>
<keyword evidence="4" id="KW-0436">Ligase</keyword>
<dbReference type="PROSITE" id="PS51273">
    <property type="entry name" value="GATASE_TYPE_1"/>
    <property type="match status" value="1"/>
</dbReference>
<comment type="similarity">
    <text evidence="2">Belongs to the CTP synthase family.</text>
</comment>
<evidence type="ECO:0000256" key="8">
    <source>
        <dbReference type="ARBA" id="ARBA00022975"/>
    </source>
</evidence>
<dbReference type="Pfam" id="PF00117">
    <property type="entry name" value="GATase"/>
    <property type="match status" value="1"/>
</dbReference>
<evidence type="ECO:0000313" key="12">
    <source>
        <dbReference type="EMBL" id="PWU22673.1"/>
    </source>
</evidence>
<organism evidence="12 13">
    <name type="scientific">Candidatus Cerribacteria bacterium 'Amazon FNV 2010 28 9'</name>
    <dbReference type="NCBI Taxonomy" id="2081795"/>
    <lineage>
        <taxon>Bacteria</taxon>
        <taxon>Candidatus Cerribacteria</taxon>
    </lineage>
</organism>
<comment type="caution">
    <text evidence="12">The sequence shown here is derived from an EMBL/GenBank/DDBJ whole genome shotgun (WGS) entry which is preliminary data.</text>
</comment>
<dbReference type="GO" id="GO:0005524">
    <property type="term" value="F:ATP binding"/>
    <property type="evidence" value="ECO:0007669"/>
    <property type="project" value="UniProtKB-KW"/>
</dbReference>
<dbReference type="GO" id="GO:0019856">
    <property type="term" value="P:pyrimidine nucleobase biosynthetic process"/>
    <property type="evidence" value="ECO:0007669"/>
    <property type="project" value="TreeGrafter"/>
</dbReference>
<evidence type="ECO:0000313" key="13">
    <source>
        <dbReference type="Proteomes" id="UP000246104"/>
    </source>
</evidence>
<dbReference type="GO" id="GO:0005829">
    <property type="term" value="C:cytosol"/>
    <property type="evidence" value="ECO:0007669"/>
    <property type="project" value="TreeGrafter"/>
</dbReference>
<dbReference type="InterPro" id="IPR029062">
    <property type="entry name" value="Class_I_gatase-like"/>
</dbReference>
<dbReference type="InterPro" id="IPR017926">
    <property type="entry name" value="GATASE"/>
</dbReference>
<evidence type="ECO:0000256" key="6">
    <source>
        <dbReference type="ARBA" id="ARBA00022840"/>
    </source>
</evidence>
<dbReference type="InterPro" id="IPR033828">
    <property type="entry name" value="GATase1_CTP_Synthase"/>
</dbReference>
<dbReference type="SUPFAM" id="SSF52317">
    <property type="entry name" value="Class I glutamine amidotransferase-like"/>
    <property type="match status" value="1"/>
</dbReference>
<dbReference type="NCBIfam" id="NF003792">
    <property type="entry name" value="PRK05380.1"/>
    <property type="match status" value="1"/>
</dbReference>
<proteinExistence type="inferred from homology"/>
<dbReference type="GO" id="GO:0042802">
    <property type="term" value="F:identical protein binding"/>
    <property type="evidence" value="ECO:0007669"/>
    <property type="project" value="TreeGrafter"/>
</dbReference>
<evidence type="ECO:0000259" key="10">
    <source>
        <dbReference type="Pfam" id="PF00117"/>
    </source>
</evidence>
<evidence type="ECO:0000256" key="3">
    <source>
        <dbReference type="ARBA" id="ARBA00012291"/>
    </source>
</evidence>
<feature type="domain" description="CTP synthase N-terminal" evidence="11">
    <location>
        <begin position="17"/>
        <end position="279"/>
    </location>
</feature>
<evidence type="ECO:0000259" key="11">
    <source>
        <dbReference type="Pfam" id="PF06418"/>
    </source>
</evidence>
<dbReference type="InterPro" id="IPR017456">
    <property type="entry name" value="CTP_synthase_N"/>
</dbReference>
<keyword evidence="5" id="KW-0547">Nucleotide-binding</keyword>
<evidence type="ECO:0000256" key="4">
    <source>
        <dbReference type="ARBA" id="ARBA00022598"/>
    </source>
</evidence>
<comment type="catalytic activity">
    <reaction evidence="9">
        <text>UTP + L-glutamine + ATP + H2O = CTP + L-glutamate + ADP + phosphate + 2 H(+)</text>
        <dbReference type="Rhea" id="RHEA:26426"/>
        <dbReference type="ChEBI" id="CHEBI:15377"/>
        <dbReference type="ChEBI" id="CHEBI:15378"/>
        <dbReference type="ChEBI" id="CHEBI:29985"/>
        <dbReference type="ChEBI" id="CHEBI:30616"/>
        <dbReference type="ChEBI" id="CHEBI:37563"/>
        <dbReference type="ChEBI" id="CHEBI:43474"/>
        <dbReference type="ChEBI" id="CHEBI:46398"/>
        <dbReference type="ChEBI" id="CHEBI:58359"/>
        <dbReference type="ChEBI" id="CHEBI:456216"/>
        <dbReference type="EC" id="6.3.4.2"/>
    </reaction>
</comment>
<evidence type="ECO:0000256" key="1">
    <source>
        <dbReference type="ARBA" id="ARBA00005171"/>
    </source>
</evidence>
<name>A0A317JRF2_9BACT</name>